<keyword evidence="5" id="KW-0813">Transport</keyword>
<keyword evidence="3 5" id="KW-1133">Transmembrane helix</keyword>
<sequence length="585" mass="64422">MMQQPANDNPATPAPGYDSQLLTAPPNRFDFALLPIILAVIVMVAFAAQQMNAPFVPGEPMSVHLDIAYLPYYLMRTSIRMLAALAASLVFSLAFAALASKNRTAEKVLVPALDILQSIPVLGFLSITVTGFIALFPGNLIGVECAAIFAIFTSQAWNMAFSLYQSFRTIPGDLLEAAAMFRLSPWQRFWRLEVPFAMPGLLWNMMMSMSGGWFFVVASEAISVSGHDIRLPGIGSYIALAIQQQDLTAIGWAIVAMLAGILVYDQLLFRPLVAWADRFRFETLAQEKEPESWLLDLLRRSEWVRALLVRTAALAERTLAWGARRQGKAPAAPSDPRRVQWRERAGNAVILLVALAALGRVMYFVHSEVGWAEVGHVLWLGTLTMVRVIVLIALAAVIWVPVGIRIGLNPSVARIAQPVAQFLAAFPANLMFPLVVMLIVRFGLNPEIWLSPLLIFGTQWYILFNVVAGASGIPTELKLAARNFGLRGWLLWKRFLIPAVFPSLLTGLVTAAGGSWNASIVAEYVTWGDRTLVATGLGSYIAETTARGDFPRIALGIAVMALFVVGFNRLLWNRLYQLAQERTRL</sequence>
<dbReference type="PANTHER" id="PTHR42744">
    <property type="entry name" value="BINDING-PROTEIN-DEPENDENT TRANSPORT SYSTEMS INNER MEMBRANE COMPONENT"/>
    <property type="match status" value="1"/>
</dbReference>
<feature type="transmembrane region" description="Helical" evidence="5">
    <location>
        <begin position="79"/>
        <end position="100"/>
    </location>
</feature>
<dbReference type="PANTHER" id="PTHR42744:SF1">
    <property type="entry name" value="BINDING-PROTEIN-DEPENDENT TRANSPORT SYSTEMS INNER MEMBRANE COMPONENT"/>
    <property type="match status" value="1"/>
</dbReference>
<dbReference type="InterPro" id="IPR000515">
    <property type="entry name" value="MetI-like"/>
</dbReference>
<organism evidence="7 8">
    <name type="scientific">Cupriavidus yeoncheonensis</name>
    <dbReference type="NCBI Taxonomy" id="1462994"/>
    <lineage>
        <taxon>Bacteria</taxon>
        <taxon>Pseudomonadati</taxon>
        <taxon>Pseudomonadota</taxon>
        <taxon>Betaproteobacteria</taxon>
        <taxon>Burkholderiales</taxon>
        <taxon>Burkholderiaceae</taxon>
        <taxon>Cupriavidus</taxon>
    </lineage>
</organism>
<evidence type="ECO:0000256" key="4">
    <source>
        <dbReference type="ARBA" id="ARBA00023136"/>
    </source>
</evidence>
<feature type="transmembrane region" description="Helical" evidence="5">
    <location>
        <begin position="196"/>
        <end position="216"/>
    </location>
</feature>
<dbReference type="GO" id="GO:0005886">
    <property type="term" value="C:plasma membrane"/>
    <property type="evidence" value="ECO:0007669"/>
    <property type="project" value="UniProtKB-SubCell"/>
</dbReference>
<feature type="transmembrane region" description="Helical" evidence="5">
    <location>
        <begin position="495"/>
        <end position="516"/>
    </location>
</feature>
<feature type="transmembrane region" description="Helical" evidence="5">
    <location>
        <begin position="448"/>
        <end position="474"/>
    </location>
</feature>
<dbReference type="SUPFAM" id="SSF161098">
    <property type="entry name" value="MetI-like"/>
    <property type="match status" value="2"/>
</dbReference>
<feature type="transmembrane region" description="Helical" evidence="5">
    <location>
        <begin position="112"/>
        <end position="135"/>
    </location>
</feature>
<protein>
    <recommendedName>
        <fullName evidence="6">ABC transmembrane type-1 domain-containing protein</fullName>
    </recommendedName>
</protein>
<evidence type="ECO:0000313" key="8">
    <source>
        <dbReference type="Proteomes" id="UP000672934"/>
    </source>
</evidence>
<evidence type="ECO:0000256" key="5">
    <source>
        <dbReference type="RuleBase" id="RU363032"/>
    </source>
</evidence>
<name>A0A916J060_9BURK</name>
<feature type="transmembrane region" description="Helical" evidence="5">
    <location>
        <begin position="422"/>
        <end position="442"/>
    </location>
</feature>
<comment type="subcellular location">
    <subcellularLocation>
        <location evidence="1 5">Cell membrane</location>
        <topology evidence="1 5">Multi-pass membrane protein</topology>
    </subcellularLocation>
</comment>
<dbReference type="GO" id="GO:0055085">
    <property type="term" value="P:transmembrane transport"/>
    <property type="evidence" value="ECO:0007669"/>
    <property type="project" value="InterPro"/>
</dbReference>
<dbReference type="Gene3D" id="1.10.3720.10">
    <property type="entry name" value="MetI-like"/>
    <property type="match status" value="2"/>
</dbReference>
<feature type="transmembrane region" description="Helical" evidence="5">
    <location>
        <begin position="345"/>
        <end position="365"/>
    </location>
</feature>
<keyword evidence="8" id="KW-1185">Reference proteome</keyword>
<dbReference type="PROSITE" id="PS50928">
    <property type="entry name" value="ABC_TM1"/>
    <property type="match status" value="2"/>
</dbReference>
<gene>
    <name evidence="7" type="ORF">LMG31506_05874</name>
</gene>
<dbReference type="InterPro" id="IPR035906">
    <property type="entry name" value="MetI-like_sf"/>
</dbReference>
<dbReference type="CDD" id="cd06261">
    <property type="entry name" value="TM_PBP2"/>
    <property type="match status" value="1"/>
</dbReference>
<feature type="transmembrane region" description="Helical" evidence="5">
    <location>
        <begin position="377"/>
        <end position="402"/>
    </location>
</feature>
<evidence type="ECO:0000256" key="2">
    <source>
        <dbReference type="ARBA" id="ARBA00022692"/>
    </source>
</evidence>
<feature type="transmembrane region" description="Helical" evidence="5">
    <location>
        <begin position="31"/>
        <end position="51"/>
    </location>
</feature>
<dbReference type="Pfam" id="PF00528">
    <property type="entry name" value="BPD_transp_1"/>
    <property type="match status" value="2"/>
</dbReference>
<evidence type="ECO:0000259" key="6">
    <source>
        <dbReference type="PROSITE" id="PS50928"/>
    </source>
</evidence>
<accession>A0A916J060</accession>
<comment type="caution">
    <text evidence="7">The sequence shown here is derived from an EMBL/GenBank/DDBJ whole genome shotgun (WGS) entry which is preliminary data.</text>
</comment>
<feature type="transmembrane region" description="Helical" evidence="5">
    <location>
        <begin position="249"/>
        <end position="269"/>
    </location>
</feature>
<keyword evidence="2 5" id="KW-0812">Transmembrane</keyword>
<evidence type="ECO:0000256" key="3">
    <source>
        <dbReference type="ARBA" id="ARBA00022989"/>
    </source>
</evidence>
<evidence type="ECO:0000256" key="1">
    <source>
        <dbReference type="ARBA" id="ARBA00004651"/>
    </source>
</evidence>
<feature type="domain" description="ABC transmembrane type-1" evidence="6">
    <location>
        <begin position="74"/>
        <end position="273"/>
    </location>
</feature>
<evidence type="ECO:0000313" key="7">
    <source>
        <dbReference type="EMBL" id="CAG2156980.1"/>
    </source>
</evidence>
<keyword evidence="4 5" id="KW-0472">Membrane</keyword>
<proteinExistence type="inferred from homology"/>
<comment type="similarity">
    <text evidence="5">Belongs to the binding-protein-dependent transport system permease family.</text>
</comment>
<dbReference type="AlphaFoldDB" id="A0A916J060"/>
<dbReference type="EMBL" id="CAJPUY010000032">
    <property type="protein sequence ID" value="CAG2156980.1"/>
    <property type="molecule type" value="Genomic_DNA"/>
</dbReference>
<feature type="domain" description="ABC transmembrane type-1" evidence="6">
    <location>
        <begin position="385"/>
        <end position="571"/>
    </location>
</feature>
<feature type="transmembrane region" description="Helical" evidence="5">
    <location>
        <begin position="553"/>
        <end position="572"/>
    </location>
</feature>
<reference evidence="7" key="1">
    <citation type="submission" date="2021-03" db="EMBL/GenBank/DDBJ databases">
        <authorList>
            <person name="Peeters C."/>
        </authorList>
    </citation>
    <scope>NUCLEOTIDE SEQUENCE</scope>
    <source>
        <strain evidence="7">LMG 31506</strain>
    </source>
</reference>
<dbReference type="Proteomes" id="UP000672934">
    <property type="component" value="Unassembled WGS sequence"/>
</dbReference>